<accession>A0A2C9VB33</accession>
<name>A0A2C9VB33_MANES</name>
<sequence length="35" mass="4210">MMFKIFVNGLKLISVVFMFVVDMLLKQFHFLAIWC</sequence>
<keyword evidence="1" id="KW-0812">Transmembrane</keyword>
<keyword evidence="1" id="KW-0472">Membrane</keyword>
<proteinExistence type="predicted"/>
<reference evidence="2" key="1">
    <citation type="submission" date="2016-02" db="EMBL/GenBank/DDBJ databases">
        <title>WGS assembly of Manihot esculenta.</title>
        <authorList>
            <person name="Bredeson J.V."/>
            <person name="Prochnik S.E."/>
            <person name="Lyons J.B."/>
            <person name="Schmutz J."/>
            <person name="Grimwood J."/>
            <person name="Vrebalov J."/>
            <person name="Bart R.S."/>
            <person name="Amuge T."/>
            <person name="Ferguson M.E."/>
            <person name="Green R."/>
            <person name="Putnam N."/>
            <person name="Stites J."/>
            <person name="Rounsley S."/>
            <person name="Rokhsar D.S."/>
        </authorList>
    </citation>
    <scope>NUCLEOTIDE SEQUENCE [LARGE SCALE GENOMIC DNA]</scope>
    <source>
        <tissue evidence="2">Leaf</tissue>
    </source>
</reference>
<organism evidence="2">
    <name type="scientific">Manihot esculenta</name>
    <name type="common">Cassava</name>
    <name type="synonym">Jatropha manihot</name>
    <dbReference type="NCBI Taxonomy" id="3983"/>
    <lineage>
        <taxon>Eukaryota</taxon>
        <taxon>Viridiplantae</taxon>
        <taxon>Streptophyta</taxon>
        <taxon>Embryophyta</taxon>
        <taxon>Tracheophyta</taxon>
        <taxon>Spermatophyta</taxon>
        <taxon>Magnoliopsida</taxon>
        <taxon>eudicotyledons</taxon>
        <taxon>Gunneridae</taxon>
        <taxon>Pentapetalae</taxon>
        <taxon>rosids</taxon>
        <taxon>fabids</taxon>
        <taxon>Malpighiales</taxon>
        <taxon>Euphorbiaceae</taxon>
        <taxon>Crotonoideae</taxon>
        <taxon>Manihoteae</taxon>
        <taxon>Manihot</taxon>
    </lineage>
</organism>
<feature type="transmembrane region" description="Helical" evidence="1">
    <location>
        <begin position="12"/>
        <end position="34"/>
    </location>
</feature>
<protein>
    <submittedName>
        <fullName evidence="2">Uncharacterized protein</fullName>
    </submittedName>
</protein>
<evidence type="ECO:0000313" key="2">
    <source>
        <dbReference type="EMBL" id="OAY41384.1"/>
    </source>
</evidence>
<gene>
    <name evidence="2" type="ORF">MANES_09G097600</name>
</gene>
<evidence type="ECO:0000256" key="1">
    <source>
        <dbReference type="SAM" id="Phobius"/>
    </source>
</evidence>
<dbReference type="AlphaFoldDB" id="A0A2C9VB33"/>
<dbReference type="EMBL" id="CM004395">
    <property type="protein sequence ID" value="OAY41384.1"/>
    <property type="molecule type" value="Genomic_DNA"/>
</dbReference>
<keyword evidence="1" id="KW-1133">Transmembrane helix</keyword>